<evidence type="ECO:0000313" key="6">
    <source>
        <dbReference type="Proteomes" id="UP000075473"/>
    </source>
</evidence>
<dbReference type="PANTHER" id="PTHR20961">
    <property type="entry name" value="GLYCOSYLTRANSFERASE"/>
    <property type="match status" value="1"/>
</dbReference>
<reference evidence="5 6" key="1">
    <citation type="submission" date="2015-06" db="EMBL/GenBank/DDBJ databases">
        <title>Improved classification and identification of acetic acid bacteria using matrix-assisted laser desorption/ionization time-of-flight mass spectrometry; Gluconobacter nephelii and Gluconobacter uchimurae are later heterotypic synonyms of Gluconobacter japonicus and Gluconobacter oxydans, respectively.</title>
        <authorList>
            <person name="Li L."/>
            <person name="Cleenwerck I."/>
            <person name="De Vuyst L."/>
            <person name="Vandamme P."/>
        </authorList>
    </citation>
    <scope>NUCLEOTIDE SEQUENCE [LARGE SCALE GENOMIC DNA]</scope>
    <source>
        <strain evidence="5 6">LMG 1625</strain>
    </source>
</reference>
<keyword evidence="3" id="KW-0325">Glycoprotein</keyword>
<keyword evidence="2" id="KW-0808">Transferase</keyword>
<evidence type="ECO:0000256" key="1">
    <source>
        <dbReference type="ARBA" id="ARBA00022676"/>
    </source>
</evidence>
<evidence type="ECO:0000313" key="5">
    <source>
        <dbReference type="EMBL" id="KXU93058.1"/>
    </source>
</evidence>
<proteinExistence type="predicted"/>
<feature type="domain" description="Glycosyltransferase 61 catalytic" evidence="4">
    <location>
        <begin position="127"/>
        <end position="297"/>
    </location>
</feature>
<evidence type="ECO:0000256" key="2">
    <source>
        <dbReference type="ARBA" id="ARBA00022679"/>
    </source>
</evidence>
<dbReference type="AlphaFoldDB" id="A0A149Q6T5"/>
<evidence type="ECO:0000259" key="4">
    <source>
        <dbReference type="Pfam" id="PF04577"/>
    </source>
</evidence>
<gene>
    <name evidence="5" type="ORF">AD928_09540</name>
</gene>
<protein>
    <recommendedName>
        <fullName evidence="4">Glycosyltransferase 61 catalytic domain-containing protein</fullName>
    </recommendedName>
</protein>
<dbReference type="Proteomes" id="UP000075473">
    <property type="component" value="Unassembled WGS sequence"/>
</dbReference>
<dbReference type="Pfam" id="PF04577">
    <property type="entry name" value="Glyco_transf_61"/>
    <property type="match status" value="1"/>
</dbReference>
<dbReference type="PATRIC" id="fig|178900.5.peg.678"/>
<evidence type="ECO:0000256" key="3">
    <source>
        <dbReference type="ARBA" id="ARBA00023180"/>
    </source>
</evidence>
<dbReference type="GO" id="GO:0016757">
    <property type="term" value="F:glycosyltransferase activity"/>
    <property type="evidence" value="ECO:0007669"/>
    <property type="project" value="UniProtKB-KW"/>
</dbReference>
<dbReference type="InterPro" id="IPR007657">
    <property type="entry name" value="Glycosyltransferase_61"/>
</dbReference>
<dbReference type="EMBL" id="LHZA01000150">
    <property type="protein sequence ID" value="KXU93058.1"/>
    <property type="molecule type" value="Genomic_DNA"/>
</dbReference>
<accession>A0A149Q6T5</accession>
<name>A0A149Q6T5_9PROT</name>
<keyword evidence="1" id="KW-0328">Glycosyltransferase</keyword>
<dbReference type="InterPro" id="IPR049625">
    <property type="entry name" value="Glyco_transf_61_cat"/>
</dbReference>
<comment type="caution">
    <text evidence="5">The sequence shown here is derived from an EMBL/GenBank/DDBJ whole genome shotgun (WGS) entry which is preliminary data.</text>
</comment>
<sequence>MDVVDIQSLHRVPVADVPSPAFQLAPPRVLNPSTIPPHILDAMRPGWFTGAFPAGTVRLTKLFDVYVTLEGLVFTQDKKLVQQSIAQHTPEECAQGLAQILHAEQAQTVQVVTPSSLLLRKRGEQNYGHWMVELLPKLWLAEEHLPLCSLVVPRLSGNFARVLRDSVALSTSFVALYHEMGVQDVAFFKELVVVDGLTNHGVYMSPLAFSRTDDMVACVPGAQARRLYLTRKNRGRTIQNEEGLIAFLQEQGFLCLDPAELTLLEQIKLFKNADCVVGVMGAAMTNIMFCRKGTRIINLAPGNMPDTFFYFIAGLRGLDYYEIRGKLCTETESWDSPFEIERDHLAHVLSLGPQGNAVLG</sequence>
<organism evidence="5 6">
    <name type="scientific">Acetobacter cerevisiae</name>
    <dbReference type="NCBI Taxonomy" id="178900"/>
    <lineage>
        <taxon>Bacteria</taxon>
        <taxon>Pseudomonadati</taxon>
        <taxon>Pseudomonadota</taxon>
        <taxon>Alphaproteobacteria</taxon>
        <taxon>Acetobacterales</taxon>
        <taxon>Acetobacteraceae</taxon>
        <taxon>Acetobacter</taxon>
    </lineage>
</organism>